<reference evidence="3" key="1">
    <citation type="submission" date="2012-02" db="EMBL/GenBank/DDBJ databases">
        <title>The complete genome of Solitalea canadensis DSM 3403.</title>
        <authorList>
            <consortium name="US DOE Joint Genome Institute (JGI-PGF)"/>
            <person name="Lucas S."/>
            <person name="Copeland A."/>
            <person name="Lapidus A."/>
            <person name="Glavina del Rio T."/>
            <person name="Dalin E."/>
            <person name="Tice H."/>
            <person name="Bruce D."/>
            <person name="Goodwin L."/>
            <person name="Pitluck S."/>
            <person name="Peters L."/>
            <person name="Ovchinnikova G."/>
            <person name="Lu M."/>
            <person name="Kyrpides N."/>
            <person name="Mavromatis K."/>
            <person name="Ivanova N."/>
            <person name="Brettin T."/>
            <person name="Detter J.C."/>
            <person name="Han C."/>
            <person name="Larimer F."/>
            <person name="Land M."/>
            <person name="Hauser L."/>
            <person name="Markowitz V."/>
            <person name="Cheng J.-F."/>
            <person name="Hugenholtz P."/>
            <person name="Woyke T."/>
            <person name="Wu D."/>
            <person name="Spring S."/>
            <person name="Schroeder M."/>
            <person name="Kopitz M."/>
            <person name="Brambilla E."/>
            <person name="Klenk H.-P."/>
            <person name="Eisen J.A."/>
        </authorList>
    </citation>
    <scope>NUCLEOTIDE SEQUENCE</scope>
    <source>
        <strain evidence="3">DSM 3403</strain>
    </source>
</reference>
<sequence>MKTKMLLLAACSFVLASCGGGNKPQNTESADTAAHDHMHDTTVAKTDTTAIKEGQEVFFVNLKDGQTVKNPVKVEMGVKGMTVEPIGAINPDKGHHHIIIDGSFEPAGTTVPADSTHIHFGKGQTETEVTLTPGKHTLTLQFADGMHTSYGQRMSKTITVEVK</sequence>
<dbReference type="AlphaFoldDB" id="H8KTI9"/>
<dbReference type="HOGENOM" id="CLU_116275_2_0_10"/>
<evidence type="ECO:0000313" key="3">
    <source>
        <dbReference type="EMBL" id="AFD06447.1"/>
    </source>
</evidence>
<feature type="domain" description="DUF4399" evidence="2">
    <location>
        <begin position="74"/>
        <end position="163"/>
    </location>
</feature>
<evidence type="ECO:0000256" key="1">
    <source>
        <dbReference type="SAM" id="SignalP"/>
    </source>
</evidence>
<accession>H8KTI9</accession>
<dbReference type="KEGG" id="scn:Solca_1361"/>
<protein>
    <recommendedName>
        <fullName evidence="2">DUF4399 domain-containing protein</fullName>
    </recommendedName>
</protein>
<gene>
    <name evidence="3" type="ordered locus">Solca_1361</name>
</gene>
<dbReference type="PROSITE" id="PS51257">
    <property type="entry name" value="PROKAR_LIPOPROTEIN"/>
    <property type="match status" value="1"/>
</dbReference>
<keyword evidence="4" id="KW-1185">Reference proteome</keyword>
<dbReference type="Pfam" id="PF14347">
    <property type="entry name" value="DUF4399"/>
    <property type="match status" value="1"/>
</dbReference>
<dbReference type="EMBL" id="CP003349">
    <property type="protein sequence ID" value="AFD06447.1"/>
    <property type="molecule type" value="Genomic_DNA"/>
</dbReference>
<dbReference type="Proteomes" id="UP000007590">
    <property type="component" value="Chromosome"/>
</dbReference>
<name>H8KTI9_SOLCM</name>
<keyword evidence="1" id="KW-0732">Signal</keyword>
<dbReference type="InterPro" id="IPR025512">
    <property type="entry name" value="DUF4399"/>
</dbReference>
<evidence type="ECO:0000259" key="2">
    <source>
        <dbReference type="Pfam" id="PF14347"/>
    </source>
</evidence>
<organism evidence="3 4">
    <name type="scientific">Solitalea canadensis (strain ATCC 29591 / DSM 3403 / JCM 21819 / LMG 8368 / NBRC 15130 / NCIMB 12057 / USAM 9D)</name>
    <name type="common">Flexibacter canadensis</name>
    <dbReference type="NCBI Taxonomy" id="929556"/>
    <lineage>
        <taxon>Bacteria</taxon>
        <taxon>Pseudomonadati</taxon>
        <taxon>Bacteroidota</taxon>
        <taxon>Sphingobacteriia</taxon>
        <taxon>Sphingobacteriales</taxon>
        <taxon>Sphingobacteriaceae</taxon>
        <taxon>Solitalea</taxon>
    </lineage>
</organism>
<feature type="signal peptide" evidence="1">
    <location>
        <begin position="1"/>
        <end position="16"/>
    </location>
</feature>
<evidence type="ECO:0000313" key="4">
    <source>
        <dbReference type="Proteomes" id="UP000007590"/>
    </source>
</evidence>
<feature type="chain" id="PRO_5003614502" description="DUF4399 domain-containing protein" evidence="1">
    <location>
        <begin position="17"/>
        <end position="163"/>
    </location>
</feature>
<dbReference type="RefSeq" id="WP_014679674.1">
    <property type="nucleotide sequence ID" value="NC_017770.1"/>
</dbReference>
<dbReference type="eggNOG" id="ENOG5030JWK">
    <property type="taxonomic scope" value="Bacteria"/>
</dbReference>
<proteinExistence type="predicted"/>